<organism evidence="1 2">
    <name type="scientific">Cystobacter fuscus</name>
    <dbReference type="NCBI Taxonomy" id="43"/>
    <lineage>
        <taxon>Bacteria</taxon>
        <taxon>Pseudomonadati</taxon>
        <taxon>Myxococcota</taxon>
        <taxon>Myxococcia</taxon>
        <taxon>Myxococcales</taxon>
        <taxon>Cystobacterineae</taxon>
        <taxon>Archangiaceae</taxon>
        <taxon>Cystobacter</taxon>
    </lineage>
</organism>
<evidence type="ECO:0000313" key="1">
    <source>
        <dbReference type="EMBL" id="ATB34844.1"/>
    </source>
</evidence>
<dbReference type="AlphaFoldDB" id="A0A250ISW7"/>
<dbReference type="RefSeq" id="WP_232537292.1">
    <property type="nucleotide sequence ID" value="NZ_CP022098.1"/>
</dbReference>
<reference evidence="1 2" key="1">
    <citation type="submission" date="2017-06" db="EMBL/GenBank/DDBJ databases">
        <title>Sequencing and comparative analysis of myxobacterial genomes.</title>
        <authorList>
            <person name="Rupp O."/>
            <person name="Goesmann A."/>
            <person name="Sogaard-Andersen L."/>
        </authorList>
    </citation>
    <scope>NUCLEOTIDE SEQUENCE [LARGE SCALE GENOMIC DNA]</scope>
    <source>
        <strain evidence="1 2">DSM 52655</strain>
    </source>
</reference>
<gene>
    <name evidence="1" type="ORF">CYFUS_000251</name>
</gene>
<name>A0A250ISW7_9BACT</name>
<sequence>MGRFASAWAVILTVAFWALPAGATVLELHRPLAPPPTLPDHPAFEELLFAFADPERALAGGLTAPSLDLAVRARAWGFIPATQYEQRAALDSLSEPMKNLTMSELPAGRQLVSLLALGPDGEQVRLRDLGPRLSGPDSLLQRGLNSTLGYLRVPKPVAIVAASAAALGLLHQFGTRPADNLGVPISLSGTLLNRRLHTSVRLSSERHFQNARADISLRWSLPEISLHTLRLEQLEVGGAAARTPEGLLLDTRWANLRGRLSWLEFCLGVHSSQAEPALWTVLETGVKRESFSVHTLISHQWETARLRFMATATLRTGQVMSGVFVGSQDRVKHTFGLIGMGTF</sequence>
<accession>A0A250ISW7</accession>
<evidence type="ECO:0000313" key="2">
    <source>
        <dbReference type="Proteomes" id="UP000217257"/>
    </source>
</evidence>
<dbReference type="KEGG" id="cfus:CYFUS_000251"/>
<dbReference type="EMBL" id="CP022098">
    <property type="protein sequence ID" value="ATB34844.1"/>
    <property type="molecule type" value="Genomic_DNA"/>
</dbReference>
<protein>
    <submittedName>
        <fullName evidence="1">Uncharacterized protein</fullName>
    </submittedName>
</protein>
<dbReference type="Proteomes" id="UP000217257">
    <property type="component" value="Chromosome"/>
</dbReference>
<proteinExistence type="predicted"/>